<name>A0A4D7BC59_9HYPH</name>
<dbReference type="Pfam" id="PF01037">
    <property type="entry name" value="AsnC_trans_reg"/>
    <property type="match status" value="1"/>
</dbReference>
<protein>
    <submittedName>
        <fullName evidence="5">Lrp/AsnC family transcriptional regulator</fullName>
    </submittedName>
</protein>
<evidence type="ECO:0000259" key="4">
    <source>
        <dbReference type="PROSITE" id="PS50956"/>
    </source>
</evidence>
<dbReference type="AlphaFoldDB" id="A0A4D7BC59"/>
<dbReference type="PANTHER" id="PTHR30154:SF46">
    <property type="entry name" value="TRANSCRIPTIONAL REGULATORY PROTEIN"/>
    <property type="match status" value="1"/>
</dbReference>
<evidence type="ECO:0000313" key="6">
    <source>
        <dbReference type="Proteomes" id="UP000298781"/>
    </source>
</evidence>
<keyword evidence="1" id="KW-0805">Transcription regulation</keyword>
<gene>
    <name evidence="5" type="ORF">E8M01_27480</name>
</gene>
<dbReference type="GO" id="GO:0043200">
    <property type="term" value="P:response to amino acid"/>
    <property type="evidence" value="ECO:0007669"/>
    <property type="project" value="TreeGrafter"/>
</dbReference>
<dbReference type="Gene3D" id="1.10.10.10">
    <property type="entry name" value="Winged helix-like DNA-binding domain superfamily/Winged helix DNA-binding domain"/>
    <property type="match status" value="1"/>
</dbReference>
<organism evidence="5 6">
    <name type="scientific">Phreatobacter stygius</name>
    <dbReference type="NCBI Taxonomy" id="1940610"/>
    <lineage>
        <taxon>Bacteria</taxon>
        <taxon>Pseudomonadati</taxon>
        <taxon>Pseudomonadota</taxon>
        <taxon>Alphaproteobacteria</taxon>
        <taxon>Hyphomicrobiales</taxon>
        <taxon>Phreatobacteraceae</taxon>
        <taxon>Phreatobacter</taxon>
    </lineage>
</organism>
<reference evidence="5 6" key="1">
    <citation type="submission" date="2019-04" db="EMBL/GenBank/DDBJ databases">
        <title>Phreatobacter aquaticus sp. nov.</title>
        <authorList>
            <person name="Choi A."/>
        </authorList>
    </citation>
    <scope>NUCLEOTIDE SEQUENCE [LARGE SCALE GENOMIC DNA]</scope>
    <source>
        <strain evidence="5 6">KCTC 52518</strain>
    </source>
</reference>
<dbReference type="Gene3D" id="3.30.70.920">
    <property type="match status" value="1"/>
</dbReference>
<proteinExistence type="predicted"/>
<dbReference type="RefSeq" id="WP_136963067.1">
    <property type="nucleotide sequence ID" value="NZ_CP039690.1"/>
</dbReference>
<dbReference type="EMBL" id="CP039690">
    <property type="protein sequence ID" value="QCI67638.1"/>
    <property type="molecule type" value="Genomic_DNA"/>
</dbReference>
<dbReference type="GO" id="GO:0043565">
    <property type="term" value="F:sequence-specific DNA binding"/>
    <property type="evidence" value="ECO:0007669"/>
    <property type="project" value="InterPro"/>
</dbReference>
<dbReference type="OrthoDB" id="8085200at2"/>
<evidence type="ECO:0000256" key="2">
    <source>
        <dbReference type="ARBA" id="ARBA00023125"/>
    </source>
</evidence>
<dbReference type="InterPro" id="IPR000485">
    <property type="entry name" value="AsnC-type_HTH_dom"/>
</dbReference>
<dbReference type="SUPFAM" id="SSF54909">
    <property type="entry name" value="Dimeric alpha+beta barrel"/>
    <property type="match status" value="1"/>
</dbReference>
<keyword evidence="6" id="KW-1185">Reference proteome</keyword>
<dbReference type="InterPro" id="IPR036390">
    <property type="entry name" value="WH_DNA-bd_sf"/>
</dbReference>
<dbReference type="KEGG" id="pstg:E8M01_27480"/>
<dbReference type="InterPro" id="IPR019888">
    <property type="entry name" value="Tscrpt_reg_AsnC-like"/>
</dbReference>
<dbReference type="SUPFAM" id="SSF46785">
    <property type="entry name" value="Winged helix' DNA-binding domain"/>
    <property type="match status" value="1"/>
</dbReference>
<dbReference type="InterPro" id="IPR011008">
    <property type="entry name" value="Dimeric_a/b-barrel"/>
</dbReference>
<dbReference type="PANTHER" id="PTHR30154">
    <property type="entry name" value="LEUCINE-RESPONSIVE REGULATORY PROTEIN"/>
    <property type="match status" value="1"/>
</dbReference>
<evidence type="ECO:0000313" key="5">
    <source>
        <dbReference type="EMBL" id="QCI67638.1"/>
    </source>
</evidence>
<dbReference type="PRINTS" id="PR00033">
    <property type="entry name" value="HTHASNC"/>
</dbReference>
<dbReference type="InterPro" id="IPR036388">
    <property type="entry name" value="WH-like_DNA-bd_sf"/>
</dbReference>
<sequence length="154" mass="16893">MTLDKFDLAILRALSTNGRISHVELGRQVGLSPTACARRQQALEEAGVIAGYQAEIAPAKLGLTTTVVVRITLEKQSEEALARFEEAVRKCPSIVRCLLMSGSDDYTVTVLARDIADYERIHKMQLSRLPGVARLQSSFAMRAVINRAIPIEAL</sequence>
<accession>A0A4D7BC59</accession>
<dbReference type="SMART" id="SM00344">
    <property type="entry name" value="HTH_ASNC"/>
    <property type="match status" value="1"/>
</dbReference>
<dbReference type="Pfam" id="PF13404">
    <property type="entry name" value="HTH_AsnC-type"/>
    <property type="match status" value="1"/>
</dbReference>
<dbReference type="PROSITE" id="PS50956">
    <property type="entry name" value="HTH_ASNC_2"/>
    <property type="match status" value="1"/>
</dbReference>
<keyword evidence="3" id="KW-0804">Transcription</keyword>
<dbReference type="Proteomes" id="UP000298781">
    <property type="component" value="Chromosome"/>
</dbReference>
<evidence type="ECO:0000256" key="3">
    <source>
        <dbReference type="ARBA" id="ARBA00023163"/>
    </source>
</evidence>
<dbReference type="GO" id="GO:0005829">
    <property type="term" value="C:cytosol"/>
    <property type="evidence" value="ECO:0007669"/>
    <property type="project" value="TreeGrafter"/>
</dbReference>
<evidence type="ECO:0000256" key="1">
    <source>
        <dbReference type="ARBA" id="ARBA00023015"/>
    </source>
</evidence>
<feature type="domain" description="HTH asnC-type" evidence="4">
    <location>
        <begin position="3"/>
        <end position="64"/>
    </location>
</feature>
<dbReference type="InterPro" id="IPR019887">
    <property type="entry name" value="Tscrpt_reg_AsnC/Lrp_C"/>
</dbReference>
<keyword evidence="2" id="KW-0238">DNA-binding</keyword>